<dbReference type="InterPro" id="IPR019398">
    <property type="entry name" value="Pre-rRNA_process_TSR2"/>
</dbReference>
<dbReference type="PANTHER" id="PTHR21250">
    <property type="entry name" value="PRE-RRNA-PROCESSING PROTEIN TSR2 HOMOLOG"/>
    <property type="match status" value="1"/>
</dbReference>
<evidence type="ECO:0000313" key="3">
    <source>
        <dbReference type="EMBL" id="CAA7388182.1"/>
    </source>
</evidence>
<dbReference type="Pfam" id="PF10273">
    <property type="entry name" value="WGG"/>
    <property type="match status" value="1"/>
</dbReference>
<accession>A0A7I8JWV1</accession>
<evidence type="ECO:0000313" key="4">
    <source>
        <dbReference type="Proteomes" id="UP000663760"/>
    </source>
</evidence>
<comment type="similarity">
    <text evidence="1">Belongs to the TSR2 family.</text>
</comment>
<dbReference type="GO" id="GO:0006364">
    <property type="term" value="P:rRNA processing"/>
    <property type="evidence" value="ECO:0007669"/>
    <property type="project" value="UniProtKB-KW"/>
</dbReference>
<keyword evidence="2" id="KW-0698">rRNA processing</keyword>
<proteinExistence type="inferred from homology"/>
<dbReference type="EMBL" id="LR746264">
    <property type="protein sequence ID" value="CAA7388182.1"/>
    <property type="molecule type" value="Genomic_DNA"/>
</dbReference>
<organism evidence="3 4">
    <name type="scientific">Spirodela intermedia</name>
    <name type="common">Intermediate duckweed</name>
    <dbReference type="NCBI Taxonomy" id="51605"/>
    <lineage>
        <taxon>Eukaryota</taxon>
        <taxon>Viridiplantae</taxon>
        <taxon>Streptophyta</taxon>
        <taxon>Embryophyta</taxon>
        <taxon>Tracheophyta</taxon>
        <taxon>Spermatophyta</taxon>
        <taxon>Magnoliopsida</taxon>
        <taxon>Liliopsida</taxon>
        <taxon>Araceae</taxon>
        <taxon>Lemnoideae</taxon>
        <taxon>Spirodela</taxon>
    </lineage>
</organism>
<evidence type="ECO:0000256" key="2">
    <source>
        <dbReference type="ARBA" id="ARBA00022552"/>
    </source>
</evidence>
<evidence type="ECO:0000256" key="1">
    <source>
        <dbReference type="ARBA" id="ARBA00006524"/>
    </source>
</evidence>
<dbReference type="Proteomes" id="UP000663760">
    <property type="component" value="Chromosome 1"/>
</dbReference>
<gene>
    <name evidence="3" type="ORF">SI8410_01000460</name>
</gene>
<dbReference type="AlphaFoldDB" id="A0A7I8JWV1"/>
<dbReference type="OrthoDB" id="263560at2759"/>
<keyword evidence="4" id="KW-1185">Reference proteome</keyword>
<sequence length="118" mass="13277">MGPIDGGCQHPTATAAARQELSESNLPAMGAGTYLVLSGGRQPHFKSRQLVDSLLFWFSHSKVPLCIDDLVNMLAEFMLLQFDREIEDRSIDEVAELLMFMYEDILLGHLEIILKLKK</sequence>
<name>A0A7I8JWV1_SPIIN</name>
<reference evidence="3" key="1">
    <citation type="submission" date="2020-02" db="EMBL/GenBank/DDBJ databases">
        <authorList>
            <person name="Scholz U."/>
            <person name="Mascher M."/>
            <person name="Fiebig A."/>
        </authorList>
    </citation>
    <scope>NUCLEOTIDE SEQUENCE</scope>
</reference>
<protein>
    <submittedName>
        <fullName evidence="3">Uncharacterized protein</fullName>
    </submittedName>
</protein>